<comment type="subcellular location">
    <subcellularLocation>
        <location evidence="1">Nucleus</location>
    </subcellularLocation>
</comment>
<dbReference type="InterPro" id="IPR004210">
    <property type="entry name" value="BESS_motif"/>
</dbReference>
<dbReference type="GO" id="GO:0005634">
    <property type="term" value="C:nucleus"/>
    <property type="evidence" value="ECO:0007669"/>
    <property type="project" value="UniProtKB-SubCell"/>
</dbReference>
<dbReference type="EMBL" id="CAKOFQ010007324">
    <property type="protein sequence ID" value="CAH1998322.1"/>
    <property type="molecule type" value="Genomic_DNA"/>
</dbReference>
<evidence type="ECO:0000256" key="2">
    <source>
        <dbReference type="SAM" id="MobiDB-lite"/>
    </source>
</evidence>
<accession>A0A9P0PUA3</accession>
<organism evidence="4 5">
    <name type="scientific">Acanthoscelides obtectus</name>
    <name type="common">Bean weevil</name>
    <name type="synonym">Bruchus obtectus</name>
    <dbReference type="NCBI Taxonomy" id="200917"/>
    <lineage>
        <taxon>Eukaryota</taxon>
        <taxon>Metazoa</taxon>
        <taxon>Ecdysozoa</taxon>
        <taxon>Arthropoda</taxon>
        <taxon>Hexapoda</taxon>
        <taxon>Insecta</taxon>
        <taxon>Pterygota</taxon>
        <taxon>Neoptera</taxon>
        <taxon>Endopterygota</taxon>
        <taxon>Coleoptera</taxon>
        <taxon>Polyphaga</taxon>
        <taxon>Cucujiformia</taxon>
        <taxon>Chrysomeloidea</taxon>
        <taxon>Chrysomelidae</taxon>
        <taxon>Bruchinae</taxon>
        <taxon>Bruchini</taxon>
        <taxon>Acanthoscelides</taxon>
    </lineage>
</organism>
<dbReference type="OrthoDB" id="6159213at2759"/>
<feature type="domain" description="BESS" evidence="3">
    <location>
        <begin position="102"/>
        <end position="141"/>
    </location>
</feature>
<proteinExistence type="predicted"/>
<comment type="caution">
    <text evidence="4">The sequence shown here is derived from an EMBL/GenBank/DDBJ whole genome shotgun (WGS) entry which is preliminary data.</text>
</comment>
<keyword evidence="5" id="KW-1185">Reference proteome</keyword>
<dbReference type="Proteomes" id="UP001152888">
    <property type="component" value="Unassembled WGS sequence"/>
</dbReference>
<name>A0A9P0PUA3_ACAOB</name>
<dbReference type="PROSITE" id="PS51031">
    <property type="entry name" value="BESS"/>
    <property type="match status" value="1"/>
</dbReference>
<evidence type="ECO:0000256" key="1">
    <source>
        <dbReference type="PROSITE-ProRule" id="PRU00371"/>
    </source>
</evidence>
<dbReference type="AlphaFoldDB" id="A0A9P0PUA3"/>
<dbReference type="Pfam" id="PF02944">
    <property type="entry name" value="BESS"/>
    <property type="match status" value="1"/>
</dbReference>
<sequence>MDETQDTVDSNSEDSNLEESNTDAEQSTSTSITNVMSNNSESQDVAATTSTVSDATSSSKYSVSQTGYKRRLTLQIEIGRQLVDIEKEKLALRANKISQDPIDDDIGFFNSLLPYVKKLAPRDKLKFRMDMQNYLLEILYPSNQQTQVRSVPPATQVEHASYTKSPAIQLEHAPYTQPGLSRHEPLWSKQPFLPYEFLHPYHKIRIQRI</sequence>
<gene>
    <name evidence="4" type="ORF">ACAOBT_LOCUS24308</name>
</gene>
<feature type="compositionally biased region" description="Low complexity" evidence="2">
    <location>
        <begin position="45"/>
        <end position="60"/>
    </location>
</feature>
<protein>
    <recommendedName>
        <fullName evidence="3">BESS domain-containing protein</fullName>
    </recommendedName>
</protein>
<dbReference type="GO" id="GO:0003677">
    <property type="term" value="F:DNA binding"/>
    <property type="evidence" value="ECO:0007669"/>
    <property type="project" value="InterPro"/>
</dbReference>
<evidence type="ECO:0000313" key="4">
    <source>
        <dbReference type="EMBL" id="CAH1998322.1"/>
    </source>
</evidence>
<evidence type="ECO:0000313" key="5">
    <source>
        <dbReference type="Proteomes" id="UP001152888"/>
    </source>
</evidence>
<reference evidence="4" key="1">
    <citation type="submission" date="2022-03" db="EMBL/GenBank/DDBJ databases">
        <authorList>
            <person name="Sayadi A."/>
        </authorList>
    </citation>
    <scope>NUCLEOTIDE SEQUENCE</scope>
</reference>
<feature type="compositionally biased region" description="Polar residues" evidence="2">
    <location>
        <begin position="24"/>
        <end position="43"/>
    </location>
</feature>
<feature type="region of interest" description="Disordered" evidence="2">
    <location>
        <begin position="1"/>
        <end position="60"/>
    </location>
</feature>
<evidence type="ECO:0000259" key="3">
    <source>
        <dbReference type="PROSITE" id="PS51031"/>
    </source>
</evidence>
<feature type="compositionally biased region" description="Acidic residues" evidence="2">
    <location>
        <begin position="1"/>
        <end position="22"/>
    </location>
</feature>
<keyword evidence="1" id="KW-0539">Nucleus</keyword>